<comment type="caution">
    <text evidence="1">The sequence shown here is derived from an EMBL/GenBank/DDBJ whole genome shotgun (WGS) entry which is preliminary data.</text>
</comment>
<name>A0A024H3Y7_9MICC</name>
<gene>
    <name evidence="1" type="ORF">ARTSIC4J27_2861</name>
</gene>
<accession>A0A024H3Y7</accession>
<dbReference type="AlphaFoldDB" id="A0A024H3Y7"/>
<proteinExistence type="predicted"/>
<evidence type="ECO:0000313" key="1">
    <source>
        <dbReference type="EMBL" id="CCQ46885.1"/>
    </source>
</evidence>
<organism evidence="1 2">
    <name type="scientific">Pseudarthrobacter siccitolerans</name>
    <dbReference type="NCBI Taxonomy" id="861266"/>
    <lineage>
        <taxon>Bacteria</taxon>
        <taxon>Bacillati</taxon>
        <taxon>Actinomycetota</taxon>
        <taxon>Actinomycetes</taxon>
        <taxon>Micrococcales</taxon>
        <taxon>Micrococcaceae</taxon>
        <taxon>Pseudarthrobacter</taxon>
    </lineage>
</organism>
<dbReference type="EMBL" id="CAQI01000046">
    <property type="protein sequence ID" value="CCQ46885.1"/>
    <property type="molecule type" value="Genomic_DNA"/>
</dbReference>
<dbReference type="Proteomes" id="UP000035722">
    <property type="component" value="Unassembled WGS sequence"/>
</dbReference>
<evidence type="ECO:0000313" key="2">
    <source>
        <dbReference type="Proteomes" id="UP000035722"/>
    </source>
</evidence>
<reference evidence="2" key="1">
    <citation type="journal article" date="2014" name="Genome Announc.">
        <title>Genome Sequence of Arthrobacter siccitolerans 4J27, a Xeroprotectant-Producing Desiccation-Tolerant Microorganism.</title>
        <authorList>
            <person name="Manzanera M."/>
            <person name="Santa-Cruz-Calvo L."/>
            <person name="Vilchez J.I."/>
            <person name="Garcia-Fontana C."/>
            <person name="Silva-Castro G.A."/>
            <person name="Calvo C."/>
            <person name="Gonzalez-Lopez J."/>
        </authorList>
    </citation>
    <scope>NUCLEOTIDE SEQUENCE [LARGE SCALE GENOMIC DNA]</scope>
    <source>
        <strain evidence="2">4J27</strain>
    </source>
</reference>
<protein>
    <submittedName>
        <fullName evidence="1">Uncharacterized protein</fullName>
    </submittedName>
</protein>
<sequence>MARCGESCGRCGGFLFNPGIGILQTIGEYGCRPSLNPGQVRDMDSAAINW</sequence>
<keyword evidence="2" id="KW-1185">Reference proteome</keyword>